<dbReference type="InterPro" id="IPR014229">
    <property type="entry name" value="Spore_YtfJ"/>
</dbReference>
<dbReference type="EMBL" id="DWXZ01000137">
    <property type="protein sequence ID" value="HJB37742.1"/>
    <property type="molecule type" value="Genomic_DNA"/>
</dbReference>
<dbReference type="PANTHER" id="PTHR39162">
    <property type="entry name" value="GLL3345 PROTEIN"/>
    <property type="match status" value="1"/>
</dbReference>
<reference evidence="2" key="2">
    <citation type="submission" date="2021-04" db="EMBL/GenBank/DDBJ databases">
        <authorList>
            <person name="Gilroy R."/>
        </authorList>
    </citation>
    <scope>NUCLEOTIDE SEQUENCE</scope>
    <source>
        <strain evidence="2">ChiBcolR8-3208</strain>
    </source>
</reference>
<sequence length="145" mass="15309">MSDNQVNNLLGVTMDKIKQMVDVNTVIGDPVTTPDGTTVIPVSRVSYGFASGGSDLPSKAQPSAGLFAGGSGAGITISPIAFLTIHQGNVRVLQIEPYLSSVDRALEKVPDVVDKVTSLFQKEDRKEEPLPQAPAQPVEPVPQDV</sequence>
<feature type="compositionally biased region" description="Pro residues" evidence="1">
    <location>
        <begin position="131"/>
        <end position="145"/>
    </location>
</feature>
<dbReference type="NCBIfam" id="TIGR02874">
    <property type="entry name" value="spore_ytfJ"/>
    <property type="match status" value="1"/>
</dbReference>
<dbReference type="PANTHER" id="PTHR39162:SF1">
    <property type="entry name" value="SPORULATION PROTEIN YTFJ"/>
    <property type="match status" value="1"/>
</dbReference>
<comment type="caution">
    <text evidence="2">The sequence shown here is derived from an EMBL/GenBank/DDBJ whole genome shotgun (WGS) entry which is preliminary data.</text>
</comment>
<gene>
    <name evidence="2" type="primary">ytfJ</name>
    <name evidence="2" type="ORF">H9942_06700</name>
</gene>
<organism evidence="2 3">
    <name type="scientific">Candidatus Acutalibacter ornithocaccae</name>
    <dbReference type="NCBI Taxonomy" id="2838416"/>
    <lineage>
        <taxon>Bacteria</taxon>
        <taxon>Bacillati</taxon>
        <taxon>Bacillota</taxon>
        <taxon>Clostridia</taxon>
        <taxon>Eubacteriales</taxon>
        <taxon>Acutalibacteraceae</taxon>
        <taxon>Acutalibacter</taxon>
    </lineage>
</organism>
<dbReference type="Proteomes" id="UP000824214">
    <property type="component" value="Unassembled WGS sequence"/>
</dbReference>
<protein>
    <submittedName>
        <fullName evidence="2">GerW family sporulation protein</fullName>
    </submittedName>
</protein>
<evidence type="ECO:0000256" key="1">
    <source>
        <dbReference type="SAM" id="MobiDB-lite"/>
    </source>
</evidence>
<evidence type="ECO:0000313" key="3">
    <source>
        <dbReference type="Proteomes" id="UP000824214"/>
    </source>
</evidence>
<name>A0A9D2RYR7_9FIRM</name>
<feature type="region of interest" description="Disordered" evidence="1">
    <location>
        <begin position="120"/>
        <end position="145"/>
    </location>
</feature>
<evidence type="ECO:0000313" key="2">
    <source>
        <dbReference type="EMBL" id="HJB37742.1"/>
    </source>
</evidence>
<accession>A0A9D2RYR7</accession>
<dbReference type="PIRSF" id="PIRSF021377">
    <property type="entry name" value="YtfJ"/>
    <property type="match status" value="1"/>
</dbReference>
<reference evidence="2" key="1">
    <citation type="journal article" date="2021" name="PeerJ">
        <title>Extensive microbial diversity within the chicken gut microbiome revealed by metagenomics and culture.</title>
        <authorList>
            <person name="Gilroy R."/>
            <person name="Ravi A."/>
            <person name="Getino M."/>
            <person name="Pursley I."/>
            <person name="Horton D.L."/>
            <person name="Alikhan N.F."/>
            <person name="Baker D."/>
            <person name="Gharbi K."/>
            <person name="Hall N."/>
            <person name="Watson M."/>
            <person name="Adriaenssens E.M."/>
            <person name="Foster-Nyarko E."/>
            <person name="Jarju S."/>
            <person name="Secka A."/>
            <person name="Antonio M."/>
            <person name="Oren A."/>
            <person name="Chaudhuri R.R."/>
            <person name="La Ragione R."/>
            <person name="Hildebrand F."/>
            <person name="Pallen M.J."/>
        </authorList>
    </citation>
    <scope>NUCLEOTIDE SEQUENCE</scope>
    <source>
        <strain evidence="2">ChiBcolR8-3208</strain>
    </source>
</reference>
<proteinExistence type="predicted"/>
<dbReference type="AlphaFoldDB" id="A0A9D2RYR7"/>
<dbReference type="Pfam" id="PF09579">
    <property type="entry name" value="Spore_YtfJ"/>
    <property type="match status" value="1"/>
</dbReference>